<dbReference type="GO" id="GO:0006307">
    <property type="term" value="P:DNA alkylation repair"/>
    <property type="evidence" value="ECO:0007669"/>
    <property type="project" value="UniProtKB-UniRule"/>
</dbReference>
<evidence type="ECO:0000256" key="9">
    <source>
        <dbReference type="HAMAP-Rule" id="MF_00772"/>
    </source>
</evidence>
<dbReference type="InterPro" id="IPR036388">
    <property type="entry name" value="WH-like_DNA-bd_sf"/>
</dbReference>
<dbReference type="InterPro" id="IPR001497">
    <property type="entry name" value="MethylDNA_cys_MeTrfase_AS"/>
</dbReference>
<comment type="subcellular location">
    <subcellularLocation>
        <location evidence="9">Cytoplasm</location>
    </subcellularLocation>
</comment>
<dbReference type="GO" id="GO:0005737">
    <property type="term" value="C:cytoplasm"/>
    <property type="evidence" value="ECO:0007669"/>
    <property type="project" value="UniProtKB-SubCell"/>
</dbReference>
<dbReference type="InterPro" id="IPR008332">
    <property type="entry name" value="MethylG_MeTrfase_N"/>
</dbReference>
<keyword evidence="4 9" id="KW-0489">Methyltransferase</keyword>
<evidence type="ECO:0000313" key="12">
    <source>
        <dbReference type="EMBL" id="OQD45060.1"/>
    </source>
</evidence>
<comment type="caution">
    <text evidence="12">The sequence shown here is derived from an EMBL/GenBank/DDBJ whole genome shotgun (WGS) entry which is preliminary data.</text>
</comment>
<gene>
    <name evidence="12" type="ORF">BIY37_10370</name>
</gene>
<dbReference type="PANTHER" id="PTHR10815">
    <property type="entry name" value="METHYLATED-DNA--PROTEIN-CYSTEINE METHYLTRANSFERASE"/>
    <property type="match status" value="1"/>
</dbReference>
<comment type="similarity">
    <text evidence="2 9">Belongs to the MGMT family.</text>
</comment>
<evidence type="ECO:0000313" key="13">
    <source>
        <dbReference type="Proteomes" id="UP000242219"/>
    </source>
</evidence>
<dbReference type="GO" id="GO:0003908">
    <property type="term" value="F:methylated-DNA-[protein]-cysteine S-methyltransferase activity"/>
    <property type="evidence" value="ECO:0007669"/>
    <property type="project" value="UniProtKB-UniRule"/>
</dbReference>
<evidence type="ECO:0000256" key="3">
    <source>
        <dbReference type="ARBA" id="ARBA00022490"/>
    </source>
</evidence>
<dbReference type="Gene3D" id="3.30.160.70">
    <property type="entry name" value="Methylated DNA-protein cysteine methyltransferase domain"/>
    <property type="match status" value="1"/>
</dbReference>
<feature type="domain" description="Methylated-DNA-[protein]-cysteine S-methyltransferase DNA binding" evidence="10">
    <location>
        <begin position="98"/>
        <end position="176"/>
    </location>
</feature>
<dbReference type="FunFam" id="1.10.10.10:FF:000214">
    <property type="entry name" value="Methylated-DNA--protein-cysteine methyltransferase"/>
    <property type="match status" value="1"/>
</dbReference>
<comment type="miscellaneous">
    <text evidence="9">This enzyme catalyzes only one turnover and therefore is not strictly catalytic. According to one definition, an enzyme is a biocatalyst that acts repeatedly and over many reaction cycles.</text>
</comment>
<dbReference type="Proteomes" id="UP000242219">
    <property type="component" value="Unassembled WGS sequence"/>
</dbReference>
<dbReference type="InterPro" id="IPR014048">
    <property type="entry name" value="MethylDNA_cys_MeTrfase_DNA-bd"/>
</dbReference>
<dbReference type="Pfam" id="PF01035">
    <property type="entry name" value="DNA_binding_1"/>
    <property type="match status" value="1"/>
</dbReference>
<keyword evidence="7 9" id="KW-0234">DNA repair</keyword>
<organism evidence="12 13">
    <name type="scientific">Candidatus Brocadia sapporoensis</name>
    <dbReference type="NCBI Taxonomy" id="392547"/>
    <lineage>
        <taxon>Bacteria</taxon>
        <taxon>Pseudomonadati</taxon>
        <taxon>Planctomycetota</taxon>
        <taxon>Candidatus Brocadiia</taxon>
        <taxon>Candidatus Brocadiales</taxon>
        <taxon>Candidatus Brocadiaceae</taxon>
        <taxon>Candidatus Brocadia</taxon>
    </lineage>
</organism>
<keyword evidence="5 9" id="KW-0808">Transferase</keyword>
<dbReference type="AlphaFoldDB" id="A0A1V6LY58"/>
<keyword evidence="3 9" id="KW-0963">Cytoplasm</keyword>
<accession>A0A1V6LY58</accession>
<evidence type="ECO:0000256" key="7">
    <source>
        <dbReference type="ARBA" id="ARBA00023204"/>
    </source>
</evidence>
<evidence type="ECO:0000256" key="2">
    <source>
        <dbReference type="ARBA" id="ARBA00008711"/>
    </source>
</evidence>
<reference evidence="12 13" key="1">
    <citation type="journal article" date="2016" name="Genome Announc.">
        <title>Draft Genome Sequence of the Anaerobic Ammonium-Oxidizing Bacterium 'Candidatus Brocadia sp. 40'.</title>
        <authorList>
            <person name="Ali M."/>
            <person name="Haroon M.F."/>
            <person name="Narita Y."/>
            <person name="Zhang L."/>
            <person name="Rangel Shaw D."/>
            <person name="Okabe S."/>
            <person name="Saikaly P.E."/>
        </authorList>
    </citation>
    <scope>NUCLEOTIDE SEQUENCE [LARGE SCALE GENOMIC DNA]</scope>
    <source>
        <strain evidence="12 13">40</strain>
    </source>
</reference>
<name>A0A1V6LY58_9BACT</name>
<sequence>MNNPETISYSNFLTSFGRVYIAKSTKGICQILFPCNTKETFQHPFSCLNLTKIGRHYSSVKIQRNDSLLKSEVELLKEYFNGKQVYFNFALDLRLGTEFQRKVWRKLQEIPYGEYRSYKWVAEQIGHPLAARAVGMANNKNPLPPVIPCHRVIGSNGSLTGYAFGISIKKRLLEMECYTAHGRHFSQN</sequence>
<dbReference type="InterPro" id="IPR036631">
    <property type="entry name" value="MGMT_N_sf"/>
</dbReference>
<dbReference type="EMBL" id="MJUW02000108">
    <property type="protein sequence ID" value="OQD45060.1"/>
    <property type="molecule type" value="Genomic_DNA"/>
</dbReference>
<dbReference type="SUPFAM" id="SSF53155">
    <property type="entry name" value="Methylated DNA-protein cysteine methyltransferase domain"/>
    <property type="match status" value="1"/>
</dbReference>
<dbReference type="EC" id="2.1.1.63" evidence="9"/>
<evidence type="ECO:0000256" key="8">
    <source>
        <dbReference type="ARBA" id="ARBA00049348"/>
    </source>
</evidence>
<dbReference type="InterPro" id="IPR023546">
    <property type="entry name" value="MGMT"/>
</dbReference>
<evidence type="ECO:0000256" key="5">
    <source>
        <dbReference type="ARBA" id="ARBA00022679"/>
    </source>
</evidence>
<comment type="catalytic activity">
    <reaction evidence="8 9">
        <text>a 6-O-methyl-2'-deoxyguanosine in DNA + L-cysteinyl-[protein] = S-methyl-L-cysteinyl-[protein] + a 2'-deoxyguanosine in DNA</text>
        <dbReference type="Rhea" id="RHEA:24000"/>
        <dbReference type="Rhea" id="RHEA-COMP:10131"/>
        <dbReference type="Rhea" id="RHEA-COMP:10132"/>
        <dbReference type="Rhea" id="RHEA-COMP:11367"/>
        <dbReference type="Rhea" id="RHEA-COMP:11368"/>
        <dbReference type="ChEBI" id="CHEBI:29950"/>
        <dbReference type="ChEBI" id="CHEBI:82612"/>
        <dbReference type="ChEBI" id="CHEBI:85445"/>
        <dbReference type="ChEBI" id="CHEBI:85448"/>
        <dbReference type="EC" id="2.1.1.63"/>
    </reaction>
</comment>
<keyword evidence="6 9" id="KW-0227">DNA damage</keyword>
<dbReference type="InterPro" id="IPR036217">
    <property type="entry name" value="MethylDNA_cys_MeTrfase_DNAb"/>
</dbReference>
<dbReference type="PANTHER" id="PTHR10815:SF5">
    <property type="entry name" value="METHYLATED-DNA--PROTEIN-CYSTEINE METHYLTRANSFERASE"/>
    <property type="match status" value="1"/>
</dbReference>
<feature type="active site" description="Nucleophile; methyl group acceptor" evidence="9">
    <location>
        <position position="149"/>
    </location>
</feature>
<feature type="domain" description="Methylguanine DNA methyltransferase ribonuclease-like" evidence="11">
    <location>
        <begin position="9"/>
        <end position="93"/>
    </location>
</feature>
<dbReference type="NCBIfam" id="TIGR00589">
    <property type="entry name" value="ogt"/>
    <property type="match status" value="1"/>
</dbReference>
<evidence type="ECO:0000256" key="1">
    <source>
        <dbReference type="ARBA" id="ARBA00001286"/>
    </source>
</evidence>
<dbReference type="Gene3D" id="1.10.10.10">
    <property type="entry name" value="Winged helix-like DNA-binding domain superfamily/Winged helix DNA-binding domain"/>
    <property type="match status" value="1"/>
</dbReference>
<evidence type="ECO:0000259" key="11">
    <source>
        <dbReference type="Pfam" id="PF02870"/>
    </source>
</evidence>
<keyword evidence="13" id="KW-1185">Reference proteome</keyword>
<dbReference type="CDD" id="cd06445">
    <property type="entry name" value="ATase"/>
    <property type="match status" value="1"/>
</dbReference>
<dbReference type="PROSITE" id="PS00374">
    <property type="entry name" value="MGMT"/>
    <property type="match status" value="1"/>
</dbReference>
<evidence type="ECO:0000256" key="6">
    <source>
        <dbReference type="ARBA" id="ARBA00022763"/>
    </source>
</evidence>
<proteinExistence type="inferred from homology"/>
<dbReference type="HAMAP" id="MF_00772">
    <property type="entry name" value="OGT"/>
    <property type="match status" value="1"/>
</dbReference>
<dbReference type="SUPFAM" id="SSF46767">
    <property type="entry name" value="Methylated DNA-protein cysteine methyltransferase, C-terminal domain"/>
    <property type="match status" value="1"/>
</dbReference>
<evidence type="ECO:0000259" key="10">
    <source>
        <dbReference type="Pfam" id="PF01035"/>
    </source>
</evidence>
<dbReference type="Pfam" id="PF02870">
    <property type="entry name" value="Methyltransf_1N"/>
    <property type="match status" value="1"/>
</dbReference>
<comment type="catalytic activity">
    <reaction evidence="1 9">
        <text>a 4-O-methyl-thymidine in DNA + L-cysteinyl-[protein] = a thymidine in DNA + S-methyl-L-cysteinyl-[protein]</text>
        <dbReference type="Rhea" id="RHEA:53428"/>
        <dbReference type="Rhea" id="RHEA-COMP:10131"/>
        <dbReference type="Rhea" id="RHEA-COMP:10132"/>
        <dbReference type="Rhea" id="RHEA-COMP:13555"/>
        <dbReference type="Rhea" id="RHEA-COMP:13556"/>
        <dbReference type="ChEBI" id="CHEBI:29950"/>
        <dbReference type="ChEBI" id="CHEBI:82612"/>
        <dbReference type="ChEBI" id="CHEBI:137386"/>
        <dbReference type="ChEBI" id="CHEBI:137387"/>
        <dbReference type="EC" id="2.1.1.63"/>
    </reaction>
</comment>
<comment type="function">
    <text evidence="9">Involved in the cellular defense against the biological effects of O6-methylguanine (O6-MeG) and O4-methylthymine (O4-MeT) in DNA. Repairs the methylated nucleobase in DNA by stoichiometrically transferring the methyl group to a cysteine residue in the enzyme. This is a suicide reaction: the enzyme is irreversibly inactivated.</text>
</comment>
<dbReference type="GO" id="GO:0032259">
    <property type="term" value="P:methylation"/>
    <property type="evidence" value="ECO:0007669"/>
    <property type="project" value="UniProtKB-KW"/>
</dbReference>
<evidence type="ECO:0000256" key="4">
    <source>
        <dbReference type="ARBA" id="ARBA00022603"/>
    </source>
</evidence>
<protein>
    <recommendedName>
        <fullName evidence="9">Methylated-DNA--protein-cysteine methyltransferase</fullName>
        <ecNumber evidence="9">2.1.1.63</ecNumber>
    </recommendedName>
    <alternativeName>
        <fullName evidence="9">6-O-methylguanine-DNA methyltransferase</fullName>
        <shortName evidence="9">MGMT</shortName>
    </alternativeName>
    <alternativeName>
        <fullName evidence="9">O-6-methylguanine-DNA-alkyltransferase</fullName>
    </alternativeName>
</protein>